<gene>
    <name evidence="1" type="ORF">N4T56_12695</name>
</gene>
<keyword evidence="2" id="KW-1185">Reference proteome</keyword>
<dbReference type="Proteomes" id="UP001431192">
    <property type="component" value="Unassembled WGS sequence"/>
</dbReference>
<proteinExistence type="predicted"/>
<dbReference type="RefSeq" id="WP_261733486.1">
    <property type="nucleotide sequence ID" value="NZ_JAODOQ010000001.1"/>
</dbReference>
<organism evidence="1 2">
    <name type="scientific">Shewanella phaeophyticola</name>
    <dbReference type="NCBI Taxonomy" id="2978345"/>
    <lineage>
        <taxon>Bacteria</taxon>
        <taxon>Pseudomonadati</taxon>
        <taxon>Pseudomonadota</taxon>
        <taxon>Gammaproteobacteria</taxon>
        <taxon>Alteromonadales</taxon>
        <taxon>Shewanellaceae</taxon>
        <taxon>Shewanella</taxon>
    </lineage>
</organism>
<protein>
    <recommendedName>
        <fullName evidence="3">Microcin J25-processing protein McjB C-terminal domain-containing protein</fullName>
    </recommendedName>
</protein>
<dbReference type="EMBL" id="JAODOQ010000001">
    <property type="protein sequence ID" value="MCT8987169.1"/>
    <property type="molecule type" value="Genomic_DNA"/>
</dbReference>
<evidence type="ECO:0000313" key="2">
    <source>
        <dbReference type="Proteomes" id="UP001431192"/>
    </source>
</evidence>
<accession>A0ABT2P5J8</accession>
<name>A0ABT2P5J8_9GAMM</name>
<sequence>MNIESIRGIVEKAREVLVENGSYIGKTFFDRFPNGACGCTTDMLSKYLISKGVRNIESVSGQRGESSHAWLEYENYIIDITGDQFTDGVSSVYISKNREFHDQFVSQTRVLHPLPHAIMSDSYNKFSKLMIKNA</sequence>
<evidence type="ECO:0008006" key="3">
    <source>
        <dbReference type="Google" id="ProtNLM"/>
    </source>
</evidence>
<reference evidence="1" key="1">
    <citation type="submission" date="2022-09" db="EMBL/GenBank/DDBJ databases">
        <title>Shewanella sp. KJ10-1 sp.nov, isolated from marine algae.</title>
        <authorList>
            <person name="Butt M."/>
            <person name="Lee J.K."/>
            <person name="Kim J.M."/>
            <person name="Choi D.G."/>
        </authorList>
    </citation>
    <scope>NUCLEOTIDE SEQUENCE</scope>
    <source>
        <strain evidence="1">KJ10-1</strain>
    </source>
</reference>
<evidence type="ECO:0000313" key="1">
    <source>
        <dbReference type="EMBL" id="MCT8987169.1"/>
    </source>
</evidence>
<comment type="caution">
    <text evidence="1">The sequence shown here is derived from an EMBL/GenBank/DDBJ whole genome shotgun (WGS) entry which is preliminary data.</text>
</comment>